<feature type="transmembrane region" description="Helical" evidence="4">
    <location>
        <begin position="361"/>
        <end position="387"/>
    </location>
</feature>
<evidence type="ECO:0000256" key="3">
    <source>
        <dbReference type="ARBA" id="ARBA00022679"/>
    </source>
</evidence>
<protein>
    <submittedName>
        <fullName evidence="5">Glycosyltransferase</fullName>
        <ecNumber evidence="5">2.4.-.-</ecNumber>
    </submittedName>
</protein>
<dbReference type="InterPro" id="IPR029044">
    <property type="entry name" value="Nucleotide-diphossugar_trans"/>
</dbReference>
<feature type="transmembrane region" description="Helical" evidence="4">
    <location>
        <begin position="6"/>
        <end position="29"/>
    </location>
</feature>
<dbReference type="EMBL" id="CP129113">
    <property type="protein sequence ID" value="WLV24104.1"/>
    <property type="molecule type" value="Genomic_DNA"/>
</dbReference>
<dbReference type="Pfam" id="PF13641">
    <property type="entry name" value="Glyco_tranf_2_3"/>
    <property type="match status" value="1"/>
</dbReference>
<keyword evidence="4" id="KW-0812">Transmembrane</keyword>
<evidence type="ECO:0000256" key="4">
    <source>
        <dbReference type="SAM" id="Phobius"/>
    </source>
</evidence>
<keyword evidence="2 5" id="KW-0328">Glycosyltransferase</keyword>
<dbReference type="Proteomes" id="UP001180087">
    <property type="component" value="Chromosome"/>
</dbReference>
<feature type="transmembrane region" description="Helical" evidence="4">
    <location>
        <begin position="332"/>
        <end position="352"/>
    </location>
</feature>
<accession>A0ABY9KT87</accession>
<organism evidence="5 6">
    <name type="scientific">Aciduricibacillus chroicocephali</name>
    <dbReference type="NCBI Taxonomy" id="3054939"/>
    <lineage>
        <taxon>Bacteria</taxon>
        <taxon>Bacillati</taxon>
        <taxon>Bacillota</taxon>
        <taxon>Bacilli</taxon>
        <taxon>Bacillales</taxon>
        <taxon>Bacillaceae</taxon>
        <taxon>Aciduricibacillus</taxon>
    </lineage>
</organism>
<dbReference type="RefSeq" id="WP_348026795.1">
    <property type="nucleotide sequence ID" value="NZ_CP129113.1"/>
</dbReference>
<gene>
    <name evidence="5" type="ORF">QR721_10710</name>
</gene>
<proteinExistence type="inferred from homology"/>
<name>A0ABY9KT87_9BACI</name>
<dbReference type="Gene3D" id="3.90.550.10">
    <property type="entry name" value="Spore Coat Polysaccharide Biosynthesis Protein SpsA, Chain A"/>
    <property type="match status" value="1"/>
</dbReference>
<dbReference type="EC" id="2.4.-.-" evidence="5"/>
<reference evidence="5" key="1">
    <citation type="submission" date="2023-06" db="EMBL/GenBank/DDBJ databases">
        <title>A Treasure from Seagulls: Isolation and Description of Aciduricobacillus qingdaonensis gen. nov., sp. nov., a Rare Obligately Uric Acid-utilizing Member in the Family Bacillaceae.</title>
        <authorList>
            <person name="Liu W."/>
            <person name="Wang B."/>
        </authorList>
    </citation>
    <scope>NUCLEOTIDE SEQUENCE</scope>
    <source>
        <strain evidence="5">44XB</strain>
    </source>
</reference>
<evidence type="ECO:0000256" key="2">
    <source>
        <dbReference type="ARBA" id="ARBA00022676"/>
    </source>
</evidence>
<dbReference type="PANTHER" id="PTHR43630:SF1">
    <property type="entry name" value="POLY-BETA-1,6-N-ACETYL-D-GLUCOSAMINE SYNTHASE"/>
    <property type="match status" value="1"/>
</dbReference>
<sequence>MTSLLFIIMLFFWLLLIFYSWMTISGVWFRLRKKERKQLEHYPSVALLIPAHNEGVVIAKTLSAMARLEYPGKLDVYLLNDNSQDETGEIAAQFAEIFSHIHHIKVPPGEPKGKSRVLNYGLSISESDYFIVYDADNEPEPDALRLLVETAETTENAAGAVGYVKTKNVATNTLTRMIALEFQVFQLLMQCGRWAAFKLGSLAGTNMLLRRSVLEDAGGYDPYALAEDAELTIRLTAAGLRLPVVPESHTWEQEPENLKIFIKQRTRWLIGNIYLLEKSFHDLSHWRGRTFILSVQHVLTYLIFILLLLFSDVFFIMSLLGYTLPEMKAPLLILWFMSYIVYTTQLLSAIVVDRNVSFTNIIFVLIMYFTYAQIFVIMLVRAFYIYIKSRIQNKTIGWDKTQRFKSKDQQT</sequence>
<keyword evidence="3 5" id="KW-0808">Transferase</keyword>
<dbReference type="GO" id="GO:0016757">
    <property type="term" value="F:glycosyltransferase activity"/>
    <property type="evidence" value="ECO:0007669"/>
    <property type="project" value="UniProtKB-KW"/>
</dbReference>
<dbReference type="PANTHER" id="PTHR43630">
    <property type="entry name" value="POLY-BETA-1,6-N-ACETYL-D-GLUCOSAMINE SYNTHASE"/>
    <property type="match status" value="1"/>
</dbReference>
<evidence type="ECO:0000313" key="6">
    <source>
        <dbReference type="Proteomes" id="UP001180087"/>
    </source>
</evidence>
<keyword evidence="4" id="KW-1133">Transmembrane helix</keyword>
<comment type="similarity">
    <text evidence="1">Belongs to the glycosyltransferase 2 family.</text>
</comment>
<evidence type="ECO:0000256" key="1">
    <source>
        <dbReference type="ARBA" id="ARBA00006739"/>
    </source>
</evidence>
<evidence type="ECO:0000313" key="5">
    <source>
        <dbReference type="EMBL" id="WLV24104.1"/>
    </source>
</evidence>
<dbReference type="SUPFAM" id="SSF53448">
    <property type="entry name" value="Nucleotide-diphospho-sugar transferases"/>
    <property type="match status" value="1"/>
</dbReference>
<feature type="transmembrane region" description="Helical" evidence="4">
    <location>
        <begin position="298"/>
        <end position="320"/>
    </location>
</feature>
<keyword evidence="6" id="KW-1185">Reference proteome</keyword>
<dbReference type="CDD" id="cd06423">
    <property type="entry name" value="CESA_like"/>
    <property type="match status" value="1"/>
</dbReference>
<keyword evidence="4" id="KW-0472">Membrane</keyword>